<dbReference type="AlphaFoldDB" id="A0A6C0BDA4"/>
<dbReference type="GO" id="GO:0016887">
    <property type="term" value="F:ATP hydrolysis activity"/>
    <property type="evidence" value="ECO:0007669"/>
    <property type="project" value="InterPro"/>
</dbReference>
<evidence type="ECO:0000256" key="1">
    <source>
        <dbReference type="SAM" id="Phobius"/>
    </source>
</evidence>
<proteinExistence type="predicted"/>
<evidence type="ECO:0000313" key="3">
    <source>
        <dbReference type="EMBL" id="QHS89468.1"/>
    </source>
</evidence>
<organism evidence="3">
    <name type="scientific">viral metagenome</name>
    <dbReference type="NCBI Taxonomy" id="1070528"/>
    <lineage>
        <taxon>unclassified sequences</taxon>
        <taxon>metagenomes</taxon>
        <taxon>organismal metagenomes</taxon>
    </lineage>
</organism>
<sequence length="337" mass="37897">MIIGSSHISESKVTSLYHIMLSATSFFGGLLCFISMAADPLLFLLQQIGIRYFIIRNDEDKVKSVYKILEKKTVASKFSFQYGKMYPSGIFIGWNCIGYLTSCDRNSGVSGEIHIFTTYSFFNKIIEENKVIPCFEGKPSVESHSIKVLSKSGGYSNTYYSSRLLEVSSFLPHGDQEPIIKEILDLYARKKRATVFLHGVCGAGKSTIGLLVAKELKASFCHTFNPFSPGDFLHSLVRDAETDADNPLVVVIEEINTLIRVIHENKGILHKDVRTHVYNKSTFNTFLDDMPLFDNVILILTSNESKEALDSLDPCYLRKGRIDLYYSMMSPLVLEAT</sequence>
<keyword evidence="1" id="KW-1133">Transmembrane helix</keyword>
<feature type="domain" description="ATPase AAA-type core" evidence="2">
    <location>
        <begin position="195"/>
        <end position="324"/>
    </location>
</feature>
<feature type="transmembrane region" description="Helical" evidence="1">
    <location>
        <begin position="19"/>
        <end position="45"/>
    </location>
</feature>
<accession>A0A6C0BDA4</accession>
<dbReference type="Pfam" id="PF00004">
    <property type="entry name" value="AAA"/>
    <property type="match status" value="1"/>
</dbReference>
<keyword evidence="1" id="KW-0472">Membrane</keyword>
<protein>
    <recommendedName>
        <fullName evidence="2">ATPase AAA-type core domain-containing protein</fullName>
    </recommendedName>
</protein>
<keyword evidence="1" id="KW-0812">Transmembrane</keyword>
<dbReference type="InterPro" id="IPR027417">
    <property type="entry name" value="P-loop_NTPase"/>
</dbReference>
<evidence type="ECO:0000259" key="2">
    <source>
        <dbReference type="Pfam" id="PF00004"/>
    </source>
</evidence>
<dbReference type="EMBL" id="MN739110">
    <property type="protein sequence ID" value="QHS89468.1"/>
    <property type="molecule type" value="Genomic_DNA"/>
</dbReference>
<dbReference type="InterPro" id="IPR003959">
    <property type="entry name" value="ATPase_AAA_core"/>
</dbReference>
<reference evidence="3" key="1">
    <citation type="journal article" date="2020" name="Nature">
        <title>Giant virus diversity and host interactions through global metagenomics.</title>
        <authorList>
            <person name="Schulz F."/>
            <person name="Roux S."/>
            <person name="Paez-Espino D."/>
            <person name="Jungbluth S."/>
            <person name="Walsh D.A."/>
            <person name="Denef V.J."/>
            <person name="McMahon K.D."/>
            <person name="Konstantinidis K.T."/>
            <person name="Eloe-Fadrosh E.A."/>
            <person name="Kyrpides N.C."/>
            <person name="Woyke T."/>
        </authorList>
    </citation>
    <scope>NUCLEOTIDE SEQUENCE</scope>
    <source>
        <strain evidence="3">GVMAG-M-3300010158-60</strain>
    </source>
</reference>
<dbReference type="SUPFAM" id="SSF52540">
    <property type="entry name" value="P-loop containing nucleoside triphosphate hydrolases"/>
    <property type="match status" value="1"/>
</dbReference>
<dbReference type="GO" id="GO:0005524">
    <property type="term" value="F:ATP binding"/>
    <property type="evidence" value="ECO:0007669"/>
    <property type="project" value="InterPro"/>
</dbReference>
<dbReference type="Gene3D" id="3.40.50.300">
    <property type="entry name" value="P-loop containing nucleotide triphosphate hydrolases"/>
    <property type="match status" value="1"/>
</dbReference>
<name>A0A6C0BDA4_9ZZZZ</name>